<feature type="compositionally biased region" description="Gly residues" evidence="1">
    <location>
        <begin position="1"/>
        <end position="10"/>
    </location>
</feature>
<organism evidence="2 3">
    <name type="scientific">Panicum miliaceum</name>
    <name type="common">Proso millet</name>
    <name type="synonym">Broomcorn millet</name>
    <dbReference type="NCBI Taxonomy" id="4540"/>
    <lineage>
        <taxon>Eukaryota</taxon>
        <taxon>Viridiplantae</taxon>
        <taxon>Streptophyta</taxon>
        <taxon>Embryophyta</taxon>
        <taxon>Tracheophyta</taxon>
        <taxon>Spermatophyta</taxon>
        <taxon>Magnoliopsida</taxon>
        <taxon>Liliopsida</taxon>
        <taxon>Poales</taxon>
        <taxon>Poaceae</taxon>
        <taxon>PACMAD clade</taxon>
        <taxon>Panicoideae</taxon>
        <taxon>Panicodae</taxon>
        <taxon>Paniceae</taxon>
        <taxon>Panicinae</taxon>
        <taxon>Panicum</taxon>
        <taxon>Panicum sect. Panicum</taxon>
    </lineage>
</organism>
<evidence type="ECO:0000313" key="3">
    <source>
        <dbReference type="Proteomes" id="UP000275267"/>
    </source>
</evidence>
<dbReference type="EMBL" id="PQIB02000014">
    <property type="protein sequence ID" value="RLM68858.1"/>
    <property type="molecule type" value="Genomic_DNA"/>
</dbReference>
<dbReference type="AlphaFoldDB" id="A0A3L6PYP9"/>
<accession>A0A3L6PYP9</accession>
<comment type="caution">
    <text evidence="2">The sequence shown here is derived from an EMBL/GenBank/DDBJ whole genome shotgun (WGS) entry which is preliminary data.</text>
</comment>
<name>A0A3L6PYP9_PANMI</name>
<proteinExistence type="predicted"/>
<dbReference type="Proteomes" id="UP000275267">
    <property type="component" value="Unassembled WGS sequence"/>
</dbReference>
<evidence type="ECO:0000313" key="2">
    <source>
        <dbReference type="EMBL" id="RLM68858.1"/>
    </source>
</evidence>
<keyword evidence="3" id="KW-1185">Reference proteome</keyword>
<evidence type="ECO:0000256" key="1">
    <source>
        <dbReference type="SAM" id="MobiDB-lite"/>
    </source>
</evidence>
<protein>
    <submittedName>
        <fullName evidence="2">Uncharacterized protein</fullName>
    </submittedName>
</protein>
<gene>
    <name evidence="2" type="ORF">C2845_PM17G10300</name>
</gene>
<sequence length="88" mass="9711">MPGGGYGKGLMPGPSPKRKERDESVDSSPRASKIRRHISPPPITRPGGQYESEDDKVLKGPKVLQLLCTIVKIREENKALSDKWQSSL</sequence>
<reference evidence="3" key="1">
    <citation type="journal article" date="2019" name="Nat. Commun.">
        <title>The genome of broomcorn millet.</title>
        <authorList>
            <person name="Zou C."/>
            <person name="Miki D."/>
            <person name="Li D."/>
            <person name="Tang Q."/>
            <person name="Xiao L."/>
            <person name="Rajput S."/>
            <person name="Deng P."/>
            <person name="Jia W."/>
            <person name="Huang R."/>
            <person name="Zhang M."/>
            <person name="Sun Y."/>
            <person name="Hu J."/>
            <person name="Fu X."/>
            <person name="Schnable P.S."/>
            <person name="Li F."/>
            <person name="Zhang H."/>
            <person name="Feng B."/>
            <person name="Zhu X."/>
            <person name="Liu R."/>
            <person name="Schnable J.C."/>
            <person name="Zhu J.-K."/>
            <person name="Zhang H."/>
        </authorList>
    </citation>
    <scope>NUCLEOTIDE SEQUENCE [LARGE SCALE GENOMIC DNA]</scope>
</reference>
<feature type="region of interest" description="Disordered" evidence="1">
    <location>
        <begin position="1"/>
        <end position="56"/>
    </location>
</feature>